<dbReference type="Gene3D" id="2.20.70.150">
    <property type="match status" value="1"/>
</dbReference>
<proteinExistence type="predicted"/>
<gene>
    <name evidence="1" type="ORF">METZ01_LOCUS302311</name>
</gene>
<sequence>MLRPVRRIITGHDAHGNSIIIEDAPSPHVLENSAQEG</sequence>
<organism evidence="1">
    <name type="scientific">marine metagenome</name>
    <dbReference type="NCBI Taxonomy" id="408172"/>
    <lineage>
        <taxon>unclassified sequences</taxon>
        <taxon>metagenomes</taxon>
        <taxon>ecological metagenomes</taxon>
    </lineage>
</organism>
<dbReference type="EMBL" id="UINC01094317">
    <property type="protein sequence ID" value="SVC49457.1"/>
    <property type="molecule type" value="Genomic_DNA"/>
</dbReference>
<reference evidence="1" key="1">
    <citation type="submission" date="2018-05" db="EMBL/GenBank/DDBJ databases">
        <authorList>
            <person name="Lanie J.A."/>
            <person name="Ng W.-L."/>
            <person name="Kazmierczak K.M."/>
            <person name="Andrzejewski T.M."/>
            <person name="Davidsen T.M."/>
            <person name="Wayne K.J."/>
            <person name="Tettelin H."/>
            <person name="Glass J.I."/>
            <person name="Rusch D."/>
            <person name="Podicherti R."/>
            <person name="Tsui H.-C.T."/>
            <person name="Winkler M.E."/>
        </authorList>
    </citation>
    <scope>NUCLEOTIDE SEQUENCE</scope>
</reference>
<evidence type="ECO:0000313" key="1">
    <source>
        <dbReference type="EMBL" id="SVC49457.1"/>
    </source>
</evidence>
<protein>
    <submittedName>
        <fullName evidence="1">Uncharacterized protein</fullName>
    </submittedName>
</protein>
<dbReference type="AlphaFoldDB" id="A0A382MNV6"/>
<accession>A0A382MNV6</accession>
<feature type="non-terminal residue" evidence="1">
    <location>
        <position position="37"/>
    </location>
</feature>
<name>A0A382MNV6_9ZZZZ</name>